<feature type="compositionally biased region" description="Basic and acidic residues" evidence="2">
    <location>
        <begin position="73"/>
        <end position="87"/>
    </location>
</feature>
<dbReference type="InterPro" id="IPR036165">
    <property type="entry name" value="YefM-like_sf"/>
</dbReference>
<dbReference type="EMBL" id="JARESE010000006">
    <property type="protein sequence ID" value="MDE8650592.1"/>
    <property type="molecule type" value="Genomic_DNA"/>
</dbReference>
<organism evidence="3 4">
    <name type="scientific">Novosphingobium album</name>
    <name type="common">ex Liu et al. 2023</name>
    <dbReference type="NCBI Taxonomy" id="3031130"/>
    <lineage>
        <taxon>Bacteria</taxon>
        <taxon>Pseudomonadati</taxon>
        <taxon>Pseudomonadota</taxon>
        <taxon>Alphaproteobacteria</taxon>
        <taxon>Sphingomonadales</taxon>
        <taxon>Sphingomonadaceae</taxon>
        <taxon>Novosphingobium</taxon>
    </lineage>
</organism>
<reference evidence="3 4" key="1">
    <citation type="submission" date="2023-03" db="EMBL/GenBank/DDBJ databases">
        <title>NovoSphingobium album sp. nov. isolated from polycyclic aromatic hydrocarbons- and heavy-metal polluted soil.</title>
        <authorList>
            <person name="Liu Z."/>
            <person name="Wang K."/>
        </authorList>
    </citation>
    <scope>NUCLEOTIDE SEQUENCE [LARGE SCALE GENOMIC DNA]</scope>
    <source>
        <strain evidence="3 4">H3SJ31-1</strain>
    </source>
</reference>
<name>A0ABT5WMU5_9SPHN</name>
<dbReference type="RefSeq" id="WP_275226672.1">
    <property type="nucleotide sequence ID" value="NZ_JARESE010000006.1"/>
</dbReference>
<accession>A0ABT5WMU5</accession>
<comment type="similarity">
    <text evidence="1">Belongs to the phD/YefM antitoxin family.</text>
</comment>
<dbReference type="Gene3D" id="3.40.1620.10">
    <property type="entry name" value="YefM-like domain"/>
    <property type="match status" value="1"/>
</dbReference>
<evidence type="ECO:0000256" key="2">
    <source>
        <dbReference type="SAM" id="MobiDB-lite"/>
    </source>
</evidence>
<comment type="caution">
    <text evidence="3">The sequence shown here is derived from an EMBL/GenBank/DDBJ whole genome shotgun (WGS) entry which is preliminary data.</text>
</comment>
<sequence length="87" mass="9759">MSQTATSVEVSKAFGRFGRQALREPLTITNHGEPSLVLLSHEEFQRLKRRDRQVLTLADFTAEDRAAVAASRSPKEADAFNDELRES</sequence>
<dbReference type="NCBIfam" id="TIGR01552">
    <property type="entry name" value="phd_fam"/>
    <property type="match status" value="1"/>
</dbReference>
<keyword evidence="4" id="KW-1185">Reference proteome</keyword>
<protein>
    <submittedName>
        <fullName evidence="3">Type II toxin-antitoxin system prevent-host-death family antitoxin</fullName>
    </submittedName>
</protein>
<evidence type="ECO:0000313" key="3">
    <source>
        <dbReference type="EMBL" id="MDE8650592.1"/>
    </source>
</evidence>
<dbReference type="SUPFAM" id="SSF143120">
    <property type="entry name" value="YefM-like"/>
    <property type="match status" value="1"/>
</dbReference>
<gene>
    <name evidence="3" type="ORF">PYV00_02535</name>
</gene>
<evidence type="ECO:0000313" key="4">
    <source>
        <dbReference type="Proteomes" id="UP001216253"/>
    </source>
</evidence>
<dbReference type="Proteomes" id="UP001216253">
    <property type="component" value="Unassembled WGS sequence"/>
</dbReference>
<evidence type="ECO:0000256" key="1">
    <source>
        <dbReference type="ARBA" id="ARBA00009981"/>
    </source>
</evidence>
<proteinExistence type="inferred from homology"/>
<feature type="region of interest" description="Disordered" evidence="2">
    <location>
        <begin position="66"/>
        <end position="87"/>
    </location>
</feature>